<evidence type="ECO:0000256" key="2">
    <source>
        <dbReference type="ARBA" id="ARBA00022737"/>
    </source>
</evidence>
<dbReference type="PANTHER" id="PTHR45632">
    <property type="entry name" value="LD33804P"/>
    <property type="match status" value="1"/>
</dbReference>
<dbReference type="InterPro" id="IPR012334">
    <property type="entry name" value="Pectin_lyas_fold"/>
</dbReference>
<dbReference type="Pfam" id="PF07707">
    <property type="entry name" value="BACK"/>
    <property type="match status" value="1"/>
</dbReference>
<dbReference type="AlphaFoldDB" id="A0A226DHG7"/>
<dbReference type="SUPFAM" id="SSF54695">
    <property type="entry name" value="POZ domain"/>
    <property type="match status" value="1"/>
</dbReference>
<dbReference type="STRING" id="158441.A0A226DHG7"/>
<dbReference type="PANTHER" id="PTHR45632:SF3">
    <property type="entry name" value="KELCH-LIKE PROTEIN 32"/>
    <property type="match status" value="1"/>
</dbReference>
<dbReference type="CDD" id="cd18186">
    <property type="entry name" value="BTB_POZ_ZBTB_KLHL-like"/>
    <property type="match status" value="1"/>
</dbReference>
<name>A0A226DHG7_FOLCA</name>
<dbReference type="PROSITE" id="PS50097">
    <property type="entry name" value="BTB"/>
    <property type="match status" value="1"/>
</dbReference>
<organism evidence="4 5">
    <name type="scientific">Folsomia candida</name>
    <name type="common">Springtail</name>
    <dbReference type="NCBI Taxonomy" id="158441"/>
    <lineage>
        <taxon>Eukaryota</taxon>
        <taxon>Metazoa</taxon>
        <taxon>Ecdysozoa</taxon>
        <taxon>Arthropoda</taxon>
        <taxon>Hexapoda</taxon>
        <taxon>Collembola</taxon>
        <taxon>Entomobryomorpha</taxon>
        <taxon>Isotomoidea</taxon>
        <taxon>Isotomidae</taxon>
        <taxon>Proisotominae</taxon>
        <taxon>Folsomia</taxon>
    </lineage>
</organism>
<keyword evidence="5" id="KW-1185">Reference proteome</keyword>
<dbReference type="SUPFAM" id="SSF51126">
    <property type="entry name" value="Pectin lyase-like"/>
    <property type="match status" value="1"/>
</dbReference>
<dbReference type="InterPro" id="IPR011050">
    <property type="entry name" value="Pectin_lyase_fold/virulence"/>
</dbReference>
<dbReference type="Gene3D" id="1.25.40.420">
    <property type="match status" value="1"/>
</dbReference>
<sequence>MSSPPPPKKGRFDLGKKLFEQYEAGQNVDTTVIVADQKLFVHKNVLIGVSNEFRDQFREKQSSNAKNDDITVIEFPKETSVEVAKAFIKVIYMQEMDLDADFNQILDVLTLCDRYLVDELLLVDLVPSFRDKINADNCVQVCEASFNLGISQDMLLQAGLICLTINLATIFDRSGATMSDKLWDRILQIEIAGQDVNVTISESKLFENLLKWRQVDESREEHFQKLLSLVRFPLMTLETIARIVAPSGVLCDTDLTDIYTYIVGGGINWKRIPRFVTRSRRIQLAKNSAELKEILKRAKPNAYIQLNPDEYVIEERLCIPGKVTLTGATNGTTTIKRIVSNKSGPAICIQSNDVHISNLRILSEARNPAKEAVKAWGLTLLGSRNVIQNVTLEKCTLYLAGRGRYNTISQVTCEKGEIGILISGEGQAELSENCLSDLKLKSVNVGIFINENVNGTRMKNIHCTNVSTGFNLRSNHNIVSNLIYEFSEVCDDTDQIAVNICRGSSNMVSNVVCEPTTNSEKTFAIKINKSDDSRDAKKNTINGCVGGAVDLGGEFNTLNNVDAGHRMTIRGEGHKLENCKAERCINNNSSGVVLIGCNFVNGDEFT</sequence>
<dbReference type="EMBL" id="LNIX01000019">
    <property type="protein sequence ID" value="OXA44398.1"/>
    <property type="molecule type" value="Genomic_DNA"/>
</dbReference>
<dbReference type="Gene3D" id="3.30.710.10">
    <property type="entry name" value="Potassium Channel Kv1.1, Chain A"/>
    <property type="match status" value="1"/>
</dbReference>
<dbReference type="InterPro" id="IPR000210">
    <property type="entry name" value="BTB/POZ_dom"/>
</dbReference>
<evidence type="ECO:0000256" key="1">
    <source>
        <dbReference type="ARBA" id="ARBA00022441"/>
    </source>
</evidence>
<proteinExistence type="predicted"/>
<evidence type="ECO:0000313" key="5">
    <source>
        <dbReference type="Proteomes" id="UP000198287"/>
    </source>
</evidence>
<comment type="caution">
    <text evidence="4">The sequence shown here is derived from an EMBL/GenBank/DDBJ whole genome shotgun (WGS) entry which is preliminary data.</text>
</comment>
<reference evidence="4 5" key="1">
    <citation type="submission" date="2015-12" db="EMBL/GenBank/DDBJ databases">
        <title>The genome of Folsomia candida.</title>
        <authorList>
            <person name="Faddeeva A."/>
            <person name="Derks M.F."/>
            <person name="Anvar Y."/>
            <person name="Smit S."/>
            <person name="Van Straalen N."/>
            <person name="Roelofs D."/>
        </authorList>
    </citation>
    <scope>NUCLEOTIDE SEQUENCE [LARGE SCALE GENOMIC DNA]</scope>
    <source>
        <strain evidence="4 5">VU population</strain>
        <tissue evidence="4">Whole body</tissue>
    </source>
</reference>
<protein>
    <submittedName>
        <fullName evidence="4">Kelch-like protein 11</fullName>
    </submittedName>
</protein>
<evidence type="ECO:0000313" key="4">
    <source>
        <dbReference type="EMBL" id="OXA44398.1"/>
    </source>
</evidence>
<feature type="domain" description="BTB" evidence="3">
    <location>
        <begin position="28"/>
        <end position="100"/>
    </location>
</feature>
<dbReference type="InterPro" id="IPR011705">
    <property type="entry name" value="BACK"/>
</dbReference>
<gene>
    <name evidence="4" type="ORF">Fcan01_20665</name>
</gene>
<dbReference type="Gene3D" id="2.160.20.10">
    <property type="entry name" value="Single-stranded right-handed beta-helix, Pectin lyase-like"/>
    <property type="match status" value="1"/>
</dbReference>
<dbReference type="Proteomes" id="UP000198287">
    <property type="component" value="Unassembled WGS sequence"/>
</dbReference>
<dbReference type="Pfam" id="PF00651">
    <property type="entry name" value="BTB"/>
    <property type="match status" value="1"/>
</dbReference>
<keyword evidence="1" id="KW-0880">Kelch repeat</keyword>
<accession>A0A226DHG7</accession>
<dbReference type="InterPro" id="IPR011333">
    <property type="entry name" value="SKP1/BTB/POZ_sf"/>
</dbReference>
<keyword evidence="2" id="KW-0677">Repeat</keyword>
<dbReference type="OrthoDB" id="6359816at2759"/>
<evidence type="ECO:0000259" key="3">
    <source>
        <dbReference type="PROSITE" id="PS50097"/>
    </source>
</evidence>